<dbReference type="Gene3D" id="1.10.10.2010">
    <property type="match status" value="1"/>
</dbReference>
<feature type="domain" description="AAA ATPase AAA+ lid" evidence="9">
    <location>
        <begin position="38"/>
        <end position="72"/>
    </location>
</feature>
<name>A0A212CRP3_CEREH</name>
<gene>
    <name evidence="10" type="ORF">Celaphus_00010843</name>
</gene>
<evidence type="ECO:0000256" key="5">
    <source>
        <dbReference type="ARBA" id="ARBA00038554"/>
    </source>
</evidence>
<keyword evidence="11" id="KW-1185">Reference proteome</keyword>
<dbReference type="Gene3D" id="6.10.20.150">
    <property type="match status" value="1"/>
</dbReference>
<evidence type="ECO:0000256" key="3">
    <source>
        <dbReference type="ARBA" id="ARBA00022980"/>
    </source>
</evidence>
<proteinExistence type="inferred from homology"/>
<dbReference type="OrthoDB" id="2194681at2759"/>
<dbReference type="InterPro" id="IPR038716">
    <property type="entry name" value="P1/P2_N_sf"/>
</dbReference>
<dbReference type="GO" id="GO:0030295">
    <property type="term" value="F:protein kinase activator activity"/>
    <property type="evidence" value="ECO:0007669"/>
    <property type="project" value="TreeGrafter"/>
</dbReference>
<protein>
    <recommendedName>
        <fullName evidence="6">Large ribosomal subunit protein P1</fullName>
    </recommendedName>
    <alternativeName>
        <fullName evidence="7">60S acidic ribosomal protein P1</fullName>
    </alternativeName>
</protein>
<keyword evidence="3" id="KW-0689">Ribosomal protein</keyword>
<evidence type="ECO:0000256" key="7">
    <source>
        <dbReference type="ARBA" id="ARBA00042918"/>
    </source>
</evidence>
<dbReference type="FunFam" id="1.10.10.1410:FF:000001">
    <property type="entry name" value="60S acidic ribosomal protein P1"/>
    <property type="match status" value="1"/>
</dbReference>
<comment type="caution">
    <text evidence="10">The sequence shown here is derived from an EMBL/GenBank/DDBJ whole genome shotgun (WGS) entry which is preliminary data.</text>
</comment>
<dbReference type="InterPro" id="IPR038100">
    <property type="entry name" value="NLV2_N_sf"/>
</dbReference>
<evidence type="ECO:0000256" key="8">
    <source>
        <dbReference type="SAM" id="MobiDB-lite"/>
    </source>
</evidence>
<evidence type="ECO:0000313" key="11">
    <source>
        <dbReference type="Proteomes" id="UP000242450"/>
    </source>
</evidence>
<comment type="subunit">
    <text evidence="5">Heterodimer with RPLP2 at the lateral ribosomal stalk of the large ribosomal subunit.</text>
</comment>
<feature type="region of interest" description="Disordered" evidence="8">
    <location>
        <begin position="72"/>
        <end position="98"/>
    </location>
</feature>
<organism evidence="10 11">
    <name type="scientific">Cervus elaphus hippelaphus</name>
    <name type="common">European red deer</name>
    <dbReference type="NCBI Taxonomy" id="46360"/>
    <lineage>
        <taxon>Eukaryota</taxon>
        <taxon>Metazoa</taxon>
        <taxon>Chordata</taxon>
        <taxon>Craniata</taxon>
        <taxon>Vertebrata</taxon>
        <taxon>Euteleostomi</taxon>
        <taxon>Mammalia</taxon>
        <taxon>Eutheria</taxon>
        <taxon>Laurasiatheria</taxon>
        <taxon>Artiodactyla</taxon>
        <taxon>Ruminantia</taxon>
        <taxon>Pecora</taxon>
        <taxon>Cervidae</taxon>
        <taxon>Cervinae</taxon>
        <taxon>Cervus</taxon>
    </lineage>
</organism>
<evidence type="ECO:0000256" key="1">
    <source>
        <dbReference type="ARBA" id="ARBA00003362"/>
    </source>
</evidence>
<evidence type="ECO:0000256" key="6">
    <source>
        <dbReference type="ARBA" id="ARBA00041116"/>
    </source>
</evidence>
<dbReference type="InterPro" id="IPR041569">
    <property type="entry name" value="AAA_lid_3"/>
</dbReference>
<dbReference type="GO" id="GO:0002181">
    <property type="term" value="P:cytoplasmic translation"/>
    <property type="evidence" value="ECO:0007669"/>
    <property type="project" value="TreeGrafter"/>
</dbReference>
<reference evidence="10 11" key="1">
    <citation type="journal article" date="2018" name="Mol. Genet. Genomics">
        <title>The red deer Cervus elaphus genome CerEla1.0: sequencing, annotating, genes, and chromosomes.</title>
        <authorList>
            <person name="Bana N.A."/>
            <person name="Nyiri A."/>
            <person name="Nagy J."/>
            <person name="Frank K."/>
            <person name="Nagy T."/>
            <person name="Steger V."/>
            <person name="Schiller M."/>
            <person name="Lakatos P."/>
            <person name="Sugar L."/>
            <person name="Horn P."/>
            <person name="Barta E."/>
            <person name="Orosz L."/>
        </authorList>
    </citation>
    <scope>NUCLEOTIDE SEQUENCE [LARGE SCALE GENOMIC DNA]</scope>
    <source>
        <strain evidence="10">Hungarian</strain>
    </source>
</reference>
<evidence type="ECO:0000256" key="2">
    <source>
        <dbReference type="ARBA" id="ARBA00005436"/>
    </source>
</evidence>
<dbReference type="PANTHER" id="PTHR45696:SF32">
    <property type="entry name" value="LARGE RIBOSOMAL SUBUNIT PROTEIN P1"/>
    <property type="match status" value="1"/>
</dbReference>
<dbReference type="GO" id="GO:0043021">
    <property type="term" value="F:ribonucleoprotein complex binding"/>
    <property type="evidence" value="ECO:0007669"/>
    <property type="project" value="TreeGrafter"/>
</dbReference>
<keyword evidence="4" id="KW-0687">Ribonucleoprotein</keyword>
<sequence>MRGCSLMRVCSDLPDLCADPIDYGRRKRNAFRIQVEKAHLTPGFVGADLMALCREAAVCAVNRVLMELRERHGRRPETAASPSDGDQEERTGTEPTSETQLLSIQVLLFKENSSRPLGTCASTASVSELTCIYPTLTLRKDEVPLTSSMVSALITAASVNVKPFWSGLFAKALASVNIETLIYNTELVALPQQEVLPLQRASLLIRFLKIHFNGIY</sequence>
<evidence type="ECO:0000256" key="4">
    <source>
        <dbReference type="ARBA" id="ARBA00023274"/>
    </source>
</evidence>
<dbReference type="AlphaFoldDB" id="A0A212CRP3"/>
<comment type="similarity">
    <text evidence="2">Belongs to the eukaryotic ribosomal protein P1/P2 family.</text>
</comment>
<evidence type="ECO:0000259" key="9">
    <source>
        <dbReference type="Pfam" id="PF17862"/>
    </source>
</evidence>
<dbReference type="EMBL" id="MKHE01000014">
    <property type="protein sequence ID" value="OWK08602.1"/>
    <property type="molecule type" value="Genomic_DNA"/>
</dbReference>
<evidence type="ECO:0000313" key="10">
    <source>
        <dbReference type="EMBL" id="OWK08602.1"/>
    </source>
</evidence>
<dbReference type="Pfam" id="PF17862">
    <property type="entry name" value="AAA_lid_3"/>
    <property type="match status" value="1"/>
</dbReference>
<dbReference type="GO" id="GO:0003735">
    <property type="term" value="F:structural constituent of ribosome"/>
    <property type="evidence" value="ECO:0007669"/>
    <property type="project" value="TreeGrafter"/>
</dbReference>
<dbReference type="CDD" id="cd05831">
    <property type="entry name" value="Ribosomal_P1"/>
    <property type="match status" value="1"/>
</dbReference>
<dbReference type="Proteomes" id="UP000242450">
    <property type="component" value="Chromosome 14"/>
</dbReference>
<dbReference type="GO" id="GO:0022625">
    <property type="term" value="C:cytosolic large ribosomal subunit"/>
    <property type="evidence" value="ECO:0007669"/>
    <property type="project" value="TreeGrafter"/>
</dbReference>
<comment type="function">
    <text evidence="1">Plays an important role in the elongation step of protein synthesis.</text>
</comment>
<accession>A0A212CRP3</accession>
<dbReference type="Gene3D" id="1.10.10.1410">
    <property type="match status" value="1"/>
</dbReference>
<dbReference type="PANTHER" id="PTHR45696">
    <property type="entry name" value="60S ACIDIC RIBOSOMAL PROTEIN P1"/>
    <property type="match status" value="1"/>
</dbReference>